<keyword evidence="1" id="KW-0732">Signal</keyword>
<proteinExistence type="predicted"/>
<protein>
    <submittedName>
        <fullName evidence="2">Uncharacterized protein</fullName>
    </submittedName>
</protein>
<reference evidence="2" key="1">
    <citation type="submission" date="2020-07" db="EMBL/GenBank/DDBJ databases">
        <title>Multicomponent nature underlies the extraordinary mechanical properties of spider dragline silk.</title>
        <authorList>
            <person name="Kono N."/>
            <person name="Nakamura H."/>
            <person name="Mori M."/>
            <person name="Yoshida Y."/>
            <person name="Ohtoshi R."/>
            <person name="Malay A.D."/>
            <person name="Moran D.A.P."/>
            <person name="Tomita M."/>
            <person name="Numata K."/>
            <person name="Arakawa K."/>
        </authorList>
    </citation>
    <scope>NUCLEOTIDE SEQUENCE</scope>
</reference>
<evidence type="ECO:0000313" key="3">
    <source>
        <dbReference type="Proteomes" id="UP000887116"/>
    </source>
</evidence>
<organism evidence="2 3">
    <name type="scientific">Trichonephila clavata</name>
    <name type="common">Joro spider</name>
    <name type="synonym">Nephila clavata</name>
    <dbReference type="NCBI Taxonomy" id="2740835"/>
    <lineage>
        <taxon>Eukaryota</taxon>
        <taxon>Metazoa</taxon>
        <taxon>Ecdysozoa</taxon>
        <taxon>Arthropoda</taxon>
        <taxon>Chelicerata</taxon>
        <taxon>Arachnida</taxon>
        <taxon>Araneae</taxon>
        <taxon>Araneomorphae</taxon>
        <taxon>Entelegynae</taxon>
        <taxon>Araneoidea</taxon>
        <taxon>Nephilidae</taxon>
        <taxon>Trichonephila</taxon>
    </lineage>
</organism>
<dbReference type="Proteomes" id="UP000887116">
    <property type="component" value="Unassembled WGS sequence"/>
</dbReference>
<dbReference type="EMBL" id="BMAO01014638">
    <property type="protein sequence ID" value="GFQ96173.1"/>
    <property type="molecule type" value="Genomic_DNA"/>
</dbReference>
<sequence>MLYGAVVLFVCNAATANNNLYNAACTSLSVNTWYVRWRSTYRMLTPGAQRAICHNLHVSYRCIFRYVAWRRTLTVFFFIASCAACRLRVFLCAWRSVIDILTCGVRLCAAALYGRARCLADAIMSPVLDDGNNSDIALGVWAGVGIVLGVGRRSSRQRHDMAATAYARNTCQHSDARHDDDDTRCATPRCMPCS</sequence>
<keyword evidence="3" id="KW-1185">Reference proteome</keyword>
<feature type="chain" id="PRO_5036459938" evidence="1">
    <location>
        <begin position="17"/>
        <end position="194"/>
    </location>
</feature>
<accession>A0A8X6G5N9</accession>
<name>A0A8X6G5N9_TRICU</name>
<gene>
    <name evidence="2" type="ORF">TNCT_192321</name>
</gene>
<evidence type="ECO:0000256" key="1">
    <source>
        <dbReference type="SAM" id="SignalP"/>
    </source>
</evidence>
<evidence type="ECO:0000313" key="2">
    <source>
        <dbReference type="EMBL" id="GFQ96173.1"/>
    </source>
</evidence>
<dbReference type="AlphaFoldDB" id="A0A8X6G5N9"/>
<feature type="signal peptide" evidence="1">
    <location>
        <begin position="1"/>
        <end position="16"/>
    </location>
</feature>
<comment type="caution">
    <text evidence="2">The sequence shown here is derived from an EMBL/GenBank/DDBJ whole genome shotgun (WGS) entry which is preliminary data.</text>
</comment>